<dbReference type="Gene3D" id="3.40.50.720">
    <property type="entry name" value="NAD(P)-binding Rossmann-like Domain"/>
    <property type="match status" value="1"/>
</dbReference>
<evidence type="ECO:0000256" key="1">
    <source>
        <dbReference type="ARBA" id="ARBA00005725"/>
    </source>
</evidence>
<dbReference type="GO" id="GO:0010283">
    <property type="term" value="F:pinoresinol reductase activity"/>
    <property type="evidence" value="ECO:0000318"/>
    <property type="project" value="GO_Central"/>
</dbReference>
<evidence type="ECO:0000313" key="5">
    <source>
        <dbReference type="EMBL" id="OAY24358.1"/>
    </source>
</evidence>
<dbReference type="OrthoDB" id="419598at2759"/>
<dbReference type="Gramene" id="Manes.17G009100.1.v8.1">
    <property type="protein sequence ID" value="Manes.17G009100.1.v8.1.CDS"/>
    <property type="gene ID" value="Manes.17G009100.v8.1"/>
</dbReference>
<keyword evidence="2" id="KW-0521">NADP</keyword>
<gene>
    <name evidence="5" type="ORF">MANES_17G009100v8</name>
</gene>
<dbReference type="AlphaFoldDB" id="A0A2C9U4M1"/>
<dbReference type="GO" id="GO:0009807">
    <property type="term" value="P:lignan biosynthetic process"/>
    <property type="evidence" value="ECO:0000318"/>
    <property type="project" value="GO_Central"/>
</dbReference>
<dbReference type="CDD" id="cd05259">
    <property type="entry name" value="PCBER_SDR_a"/>
    <property type="match status" value="1"/>
</dbReference>
<proteinExistence type="inferred from homology"/>
<keyword evidence="3" id="KW-0560">Oxidoreductase</keyword>
<protein>
    <recommendedName>
        <fullName evidence="4">NmrA-like domain-containing protein</fullName>
    </recommendedName>
</protein>
<dbReference type="GO" id="GO:0050664">
    <property type="term" value="F:oxidoreductase activity, acting on NAD(P)H, oxygen as acceptor"/>
    <property type="evidence" value="ECO:0000318"/>
    <property type="project" value="GO_Central"/>
</dbReference>
<organism evidence="5 6">
    <name type="scientific">Manihot esculenta</name>
    <name type="common">Cassava</name>
    <name type="synonym">Jatropha manihot</name>
    <dbReference type="NCBI Taxonomy" id="3983"/>
    <lineage>
        <taxon>Eukaryota</taxon>
        <taxon>Viridiplantae</taxon>
        <taxon>Streptophyta</taxon>
        <taxon>Embryophyta</taxon>
        <taxon>Tracheophyta</taxon>
        <taxon>Spermatophyta</taxon>
        <taxon>Magnoliopsida</taxon>
        <taxon>eudicotyledons</taxon>
        <taxon>Gunneridae</taxon>
        <taxon>Pentapetalae</taxon>
        <taxon>rosids</taxon>
        <taxon>fabids</taxon>
        <taxon>Malpighiales</taxon>
        <taxon>Euphorbiaceae</taxon>
        <taxon>Crotonoideae</taxon>
        <taxon>Manihoteae</taxon>
        <taxon>Manihot</taxon>
    </lineage>
</organism>
<evidence type="ECO:0000259" key="4">
    <source>
        <dbReference type="Pfam" id="PF05368"/>
    </source>
</evidence>
<sequence length="312" mass="35250">MEKSKVLVVGGTGYLGRRIVKASLEQGHKTYVLQRPEIGLDIEKLQTLLSFKKQGAHLLKASFSDHNTLVEAVKKVDVVICAISGVHFRTHNLLMQLKLVQAIKEAGNVKRFLPSEFGTDPSKMEHALEPGRESFDQKMVVRRAIEEANIPFTYISANCFAGYFVGNLCQLNTLTPPTDKVYLYGDGNVKAVFVDEDDIATYTIKTIDDHRTLNKTLYLRPPENILSQRQLVEIWEKLSGTKLQNISISGEQFLASMNDVDYAQQAGIGHFYHFFYEGCLTNFEIGEDGEEASSLYPEVKYTCMDEYLKIYI</sequence>
<reference evidence="6" key="1">
    <citation type="journal article" date="2016" name="Nat. Biotechnol.">
        <title>Sequencing wild and cultivated cassava and related species reveals extensive interspecific hybridization and genetic diversity.</title>
        <authorList>
            <person name="Bredeson J.V."/>
            <person name="Lyons J.B."/>
            <person name="Prochnik S.E."/>
            <person name="Wu G.A."/>
            <person name="Ha C.M."/>
            <person name="Edsinger-Gonzales E."/>
            <person name="Grimwood J."/>
            <person name="Schmutz J."/>
            <person name="Rabbi I.Y."/>
            <person name="Egesi C."/>
            <person name="Nauluvula P."/>
            <person name="Lebot V."/>
            <person name="Ndunguru J."/>
            <person name="Mkamilo G."/>
            <person name="Bart R.S."/>
            <person name="Setter T.L."/>
            <person name="Gleadow R.M."/>
            <person name="Kulakow P."/>
            <person name="Ferguson M.E."/>
            <person name="Rounsley S."/>
            <person name="Rokhsar D.S."/>
        </authorList>
    </citation>
    <scope>NUCLEOTIDE SEQUENCE [LARGE SCALE GENOMIC DNA]</scope>
    <source>
        <strain evidence="6">cv. AM560-2</strain>
    </source>
</reference>
<dbReference type="STRING" id="3983.A0A2C9U4M1"/>
<dbReference type="InterPro" id="IPR036291">
    <property type="entry name" value="NAD(P)-bd_dom_sf"/>
</dbReference>
<dbReference type="InterPro" id="IPR050608">
    <property type="entry name" value="NmrA-type/Isoflavone_red_sf"/>
</dbReference>
<dbReference type="Proteomes" id="UP000091857">
    <property type="component" value="Chromosome 17"/>
</dbReference>
<evidence type="ECO:0000256" key="2">
    <source>
        <dbReference type="ARBA" id="ARBA00022857"/>
    </source>
</evidence>
<accession>A0A2C9U4M1</accession>
<dbReference type="Pfam" id="PF05368">
    <property type="entry name" value="NmrA"/>
    <property type="match status" value="1"/>
</dbReference>
<dbReference type="EMBL" id="CM004403">
    <property type="protein sequence ID" value="OAY24358.1"/>
    <property type="molecule type" value="Genomic_DNA"/>
</dbReference>
<comment type="similarity">
    <text evidence="1">Belongs to the NmrA-type oxidoreductase family. Isoflavone reductase subfamily.</text>
</comment>
<keyword evidence="6" id="KW-1185">Reference proteome</keyword>
<dbReference type="PANTHER" id="PTHR43349">
    <property type="entry name" value="PINORESINOL REDUCTASE-RELATED"/>
    <property type="match status" value="1"/>
</dbReference>
<feature type="domain" description="NmrA-like" evidence="4">
    <location>
        <begin position="2"/>
        <end position="308"/>
    </location>
</feature>
<comment type="caution">
    <text evidence="5">The sequence shown here is derived from an EMBL/GenBank/DDBJ whole genome shotgun (WGS) entry which is preliminary data.</text>
</comment>
<dbReference type="SUPFAM" id="SSF51735">
    <property type="entry name" value="NAD(P)-binding Rossmann-fold domains"/>
    <property type="match status" value="1"/>
</dbReference>
<dbReference type="Gene3D" id="3.90.25.10">
    <property type="entry name" value="UDP-galactose 4-epimerase, domain 1"/>
    <property type="match status" value="1"/>
</dbReference>
<dbReference type="InterPro" id="IPR008030">
    <property type="entry name" value="NmrA-like"/>
</dbReference>
<evidence type="ECO:0000256" key="3">
    <source>
        <dbReference type="ARBA" id="ARBA00023002"/>
    </source>
</evidence>
<name>A0A2C9U4M1_MANES</name>
<dbReference type="InterPro" id="IPR045312">
    <property type="entry name" value="PCBER-like"/>
</dbReference>
<dbReference type="PANTHER" id="PTHR43349:SF4">
    <property type="entry name" value="PINORESINOL REDUCTASE 1-RELATED"/>
    <property type="match status" value="1"/>
</dbReference>
<evidence type="ECO:0000313" key="6">
    <source>
        <dbReference type="Proteomes" id="UP000091857"/>
    </source>
</evidence>